<dbReference type="OrthoDB" id="533753at2759"/>
<feature type="region of interest" description="Disordered" evidence="1">
    <location>
        <begin position="478"/>
        <end position="591"/>
    </location>
</feature>
<feature type="signal peptide" evidence="2">
    <location>
        <begin position="1"/>
        <end position="33"/>
    </location>
</feature>
<feature type="compositionally biased region" description="Pro residues" evidence="1">
    <location>
        <begin position="532"/>
        <end position="558"/>
    </location>
</feature>
<gene>
    <name evidence="3" type="ORF">Vretifemale_12119</name>
    <name evidence="4" type="ORF">Vretimale_11363</name>
</gene>
<dbReference type="EMBL" id="BNCQ01000023">
    <property type="protein sequence ID" value="GIM07143.1"/>
    <property type="molecule type" value="Genomic_DNA"/>
</dbReference>
<evidence type="ECO:0000313" key="5">
    <source>
        <dbReference type="Proteomes" id="UP000747110"/>
    </source>
</evidence>
<sequence>MPASGLIPMARGSAALLLPLALLTIIIGSLSRAEPDMTRVAVYMDSTSGVLDLQWDDGPANIILQLGQLGFEVVQATDGQPNLIGQDKPAAYIIPVQNGHMYYSSVEDMGAVAAYAQSGGLVIVLDANRGQGEALRNFVSAALGYDGRWSHCKKLHTNMLEPLGVPVLDGYASTSFLADFTDSWPAALEGSRTMSYLTWCLHEDESAFTLPLYTLQDDDSLRVAVQAFGKARNPGAVVWMGYDWKDGPQHQWGALLSKLVTDFAQGKYHAPLHGNSEIHPLSVDSVLEVATDVAAEAAEVVRRFLSSSVPGTYPPLSQEPNALPSPPPLPPGKAAESSTYTALFVCETEGFNLMQLVQRLKNATAYAYGVHPKNVIINFVVYCNGTHQRGPWRRRAIETSERMLTATEIDAVFGKADMKPLELALVRISPATDETVQQMEREEIEVLRRAMEETSAESGLLQIGYTVIRVIDVAFPPSPPPSPPLQPGQLAPPLAPPSPPSRPAFPPPSPPVDTSIIEAATGALDVKKGWSPPSPSPPLLPQAPPPQPSPHPPSPAPRSSPAVSPSPRRGPPSPFPPPSPPSPTPPPPPLFIKFKNLTGQGARGKDRSLVWNDDIDFKQQLTNLSPLQLVDLAKPNCPSTCTACPYAWKAAPRDLSVAIFFKEPMQITRVSLKQIKNSGVITVQFLKWVFPPRGVLPGNIARTVWNVSDDTSMCQSVLVVRIGPKRSGINLPVPAGGSQENLPAKLQATATGGVLITVERPPNAGLNYGPFLEWVRFSGRVLYPSSSSLYKNA</sequence>
<evidence type="ECO:0000313" key="4">
    <source>
        <dbReference type="EMBL" id="GIM07143.1"/>
    </source>
</evidence>
<dbReference type="GO" id="GO:0030041">
    <property type="term" value="P:actin filament polymerization"/>
    <property type="evidence" value="ECO:0007669"/>
    <property type="project" value="TreeGrafter"/>
</dbReference>
<dbReference type="PANTHER" id="PTHR45691:SF6">
    <property type="entry name" value="PROTEIN DIAPHANOUS"/>
    <property type="match status" value="1"/>
</dbReference>
<feature type="compositionally biased region" description="Pro residues" evidence="1">
    <location>
        <begin position="493"/>
        <end position="511"/>
    </location>
</feature>
<dbReference type="GO" id="GO:0005884">
    <property type="term" value="C:actin filament"/>
    <property type="evidence" value="ECO:0007669"/>
    <property type="project" value="TreeGrafter"/>
</dbReference>
<dbReference type="AlphaFoldDB" id="A0A8J4CJT3"/>
<dbReference type="Proteomes" id="UP000747110">
    <property type="component" value="Unassembled WGS sequence"/>
</dbReference>
<protein>
    <submittedName>
        <fullName evidence="3">Uncharacterized protein</fullName>
    </submittedName>
</protein>
<dbReference type="PANTHER" id="PTHR45691">
    <property type="entry name" value="PROTEIN DIAPHANOUS"/>
    <property type="match status" value="1"/>
</dbReference>
<feature type="region of interest" description="Disordered" evidence="1">
    <location>
        <begin position="315"/>
        <end position="334"/>
    </location>
</feature>
<proteinExistence type="predicted"/>
<dbReference type="InterPro" id="IPR051412">
    <property type="entry name" value="Formin_Homology_Diaphanous_sf"/>
</dbReference>
<keyword evidence="5" id="KW-1185">Reference proteome</keyword>
<accession>A0A8J4CJT3</accession>
<name>A0A8J4CJT3_9CHLO</name>
<dbReference type="EMBL" id="BNCP01000026">
    <property type="protein sequence ID" value="GIL83274.1"/>
    <property type="molecule type" value="Genomic_DNA"/>
</dbReference>
<comment type="caution">
    <text evidence="3">The sequence shown here is derived from an EMBL/GenBank/DDBJ whole genome shotgun (WGS) entry which is preliminary data.</text>
</comment>
<keyword evidence="2" id="KW-0732">Signal</keyword>
<feature type="chain" id="PRO_5036271559" evidence="2">
    <location>
        <begin position="34"/>
        <end position="793"/>
    </location>
</feature>
<evidence type="ECO:0000256" key="1">
    <source>
        <dbReference type="SAM" id="MobiDB-lite"/>
    </source>
</evidence>
<organism evidence="3 5">
    <name type="scientific">Volvox reticuliferus</name>
    <dbReference type="NCBI Taxonomy" id="1737510"/>
    <lineage>
        <taxon>Eukaryota</taxon>
        <taxon>Viridiplantae</taxon>
        <taxon>Chlorophyta</taxon>
        <taxon>core chlorophytes</taxon>
        <taxon>Chlorophyceae</taxon>
        <taxon>CS clade</taxon>
        <taxon>Chlamydomonadales</taxon>
        <taxon>Volvocaceae</taxon>
        <taxon>Volvox</taxon>
    </lineage>
</organism>
<reference evidence="3" key="1">
    <citation type="journal article" date="2021" name="Proc. Natl. Acad. Sci. U.S.A.">
        <title>Three genomes in the algal genus Volvox reveal the fate of a haploid sex-determining region after a transition to homothallism.</title>
        <authorList>
            <person name="Yamamoto K."/>
            <person name="Hamaji T."/>
            <person name="Kawai-Toyooka H."/>
            <person name="Matsuzaki R."/>
            <person name="Takahashi F."/>
            <person name="Nishimura Y."/>
            <person name="Kawachi M."/>
            <person name="Noguchi H."/>
            <person name="Minakuchi Y."/>
            <person name="Umen J.G."/>
            <person name="Toyoda A."/>
            <person name="Nozaki H."/>
        </authorList>
    </citation>
    <scope>NUCLEOTIDE SEQUENCE</scope>
    <source>
        <strain evidence="4">NIES-3785</strain>
        <strain evidence="3">NIES-3786</strain>
    </source>
</reference>
<feature type="compositionally biased region" description="Pro residues" evidence="1">
    <location>
        <begin position="568"/>
        <end position="590"/>
    </location>
</feature>
<dbReference type="Proteomes" id="UP000722791">
    <property type="component" value="Unassembled WGS sequence"/>
</dbReference>
<evidence type="ECO:0000313" key="3">
    <source>
        <dbReference type="EMBL" id="GIL83274.1"/>
    </source>
</evidence>
<evidence type="ECO:0000256" key="2">
    <source>
        <dbReference type="SAM" id="SignalP"/>
    </source>
</evidence>